<reference evidence="1 2" key="1">
    <citation type="journal article" date="2017" name="Curr. Biol.">
        <title>The Evolution of Venom by Co-option of Single-Copy Genes.</title>
        <authorList>
            <person name="Martinson E.O."/>
            <person name="Mrinalini"/>
            <person name="Kelkar Y.D."/>
            <person name="Chang C.H."/>
            <person name="Werren J.H."/>
        </authorList>
    </citation>
    <scope>NUCLEOTIDE SEQUENCE [LARGE SCALE GENOMIC DNA]</scope>
    <source>
        <strain evidence="1 2">Alberta</strain>
        <tissue evidence="1">Whole body</tissue>
    </source>
</reference>
<dbReference type="AlphaFoldDB" id="A0A232F2R0"/>
<keyword evidence="2" id="KW-1185">Reference proteome</keyword>
<organism evidence="1 2">
    <name type="scientific">Trichomalopsis sarcophagae</name>
    <dbReference type="NCBI Taxonomy" id="543379"/>
    <lineage>
        <taxon>Eukaryota</taxon>
        <taxon>Metazoa</taxon>
        <taxon>Ecdysozoa</taxon>
        <taxon>Arthropoda</taxon>
        <taxon>Hexapoda</taxon>
        <taxon>Insecta</taxon>
        <taxon>Pterygota</taxon>
        <taxon>Neoptera</taxon>
        <taxon>Endopterygota</taxon>
        <taxon>Hymenoptera</taxon>
        <taxon>Apocrita</taxon>
        <taxon>Proctotrupomorpha</taxon>
        <taxon>Chalcidoidea</taxon>
        <taxon>Pteromalidae</taxon>
        <taxon>Pteromalinae</taxon>
        <taxon>Trichomalopsis</taxon>
    </lineage>
</organism>
<name>A0A232F2R0_9HYME</name>
<dbReference type="EMBL" id="NNAY01001190">
    <property type="protein sequence ID" value="OXU24799.1"/>
    <property type="molecule type" value="Genomic_DNA"/>
</dbReference>
<comment type="caution">
    <text evidence="1">The sequence shown here is derived from an EMBL/GenBank/DDBJ whole genome shotgun (WGS) entry which is preliminary data.</text>
</comment>
<sequence length="50" mass="5669">MYARKVMKSTSWAPSSVTPNTQKVCAATVQQLFKNTTLNSSRHCKHIYSH</sequence>
<evidence type="ECO:0000313" key="1">
    <source>
        <dbReference type="EMBL" id="OXU24799.1"/>
    </source>
</evidence>
<evidence type="ECO:0000313" key="2">
    <source>
        <dbReference type="Proteomes" id="UP000215335"/>
    </source>
</evidence>
<gene>
    <name evidence="1" type="ORF">TSAR_005323</name>
</gene>
<dbReference type="Proteomes" id="UP000215335">
    <property type="component" value="Unassembled WGS sequence"/>
</dbReference>
<proteinExistence type="predicted"/>
<protein>
    <submittedName>
        <fullName evidence="1">Uncharacterized protein</fullName>
    </submittedName>
</protein>
<accession>A0A232F2R0</accession>